<reference evidence="7" key="1">
    <citation type="submission" date="2022-07" db="EMBL/GenBank/DDBJ databases">
        <title>Phylogenomic reconstructions and comparative analyses of Kickxellomycotina fungi.</title>
        <authorList>
            <person name="Reynolds N.K."/>
            <person name="Stajich J.E."/>
            <person name="Barry K."/>
            <person name="Grigoriev I.V."/>
            <person name="Crous P."/>
            <person name="Smith M.E."/>
        </authorList>
    </citation>
    <scope>NUCLEOTIDE SEQUENCE</scope>
    <source>
        <strain evidence="7">NRRL 1566</strain>
    </source>
</reference>
<dbReference type="PANTHER" id="PTHR45639">
    <property type="entry name" value="HSC70CB, ISOFORM G-RELATED"/>
    <property type="match status" value="1"/>
</dbReference>
<evidence type="ECO:0000256" key="4">
    <source>
        <dbReference type="ARBA" id="ARBA00023186"/>
    </source>
</evidence>
<dbReference type="PANTHER" id="PTHR45639:SF3">
    <property type="entry name" value="HYPOXIA UP-REGULATED PROTEIN 1"/>
    <property type="match status" value="1"/>
</dbReference>
<feature type="signal peptide" evidence="6">
    <location>
        <begin position="1"/>
        <end position="19"/>
    </location>
</feature>
<accession>A0A9W8I9Q9</accession>
<feature type="chain" id="PRO_5040727285" evidence="6">
    <location>
        <begin position="20"/>
        <end position="820"/>
    </location>
</feature>
<dbReference type="CDD" id="cd10230">
    <property type="entry name" value="ASKHA_NBD_HSP70_HYOU1"/>
    <property type="match status" value="1"/>
</dbReference>
<evidence type="ECO:0000256" key="2">
    <source>
        <dbReference type="ARBA" id="ARBA00022824"/>
    </source>
</evidence>
<dbReference type="Gene3D" id="2.60.34.10">
    <property type="entry name" value="Substrate Binding Domain Of DNAk, Chain A, domain 1"/>
    <property type="match status" value="1"/>
</dbReference>
<dbReference type="InterPro" id="IPR013126">
    <property type="entry name" value="Hsp_70_fam"/>
</dbReference>
<keyword evidence="1" id="KW-0547">Nucleotide-binding</keyword>
<dbReference type="EMBL" id="JANBUW010000011">
    <property type="protein sequence ID" value="KAJ2851521.1"/>
    <property type="molecule type" value="Genomic_DNA"/>
</dbReference>
<dbReference type="Gene3D" id="1.20.1270.10">
    <property type="match status" value="1"/>
</dbReference>
<dbReference type="InterPro" id="IPR029047">
    <property type="entry name" value="HSP70_peptide-bd_sf"/>
</dbReference>
<keyword evidence="3" id="KW-0067">ATP-binding</keyword>
<dbReference type="PRINTS" id="PR00301">
    <property type="entry name" value="HEATSHOCK70"/>
</dbReference>
<dbReference type="GO" id="GO:0005524">
    <property type="term" value="F:ATP binding"/>
    <property type="evidence" value="ECO:0007669"/>
    <property type="project" value="UniProtKB-KW"/>
</dbReference>
<dbReference type="SUPFAM" id="SSF100934">
    <property type="entry name" value="Heat shock protein 70kD (HSP70), C-terminal subdomain"/>
    <property type="match status" value="1"/>
</dbReference>
<evidence type="ECO:0000313" key="8">
    <source>
        <dbReference type="Proteomes" id="UP001139887"/>
    </source>
</evidence>
<sequence length="820" mass="88213">MLALSVLCAASLLASGTNAAVLGIDLGTEWFTVALAKPGRPLDLVLNRDAKRQTAAVVVVNGLERTFGADAVALAARMPETTFAGVRNLLGIDYDSEVATEYRQQFPNQMVRGAAGTVAFEAGNTTLTAVELVAMQLQHARQLAKESEGIDVKDVVLAVPAFFDRRQRQALLDASGLAGLRTVALVSDGAASALNYAMGRTFDRPERHVLYDMGAGKTVATVAAFGTRRGSKALGVNTLAYAADSTLGGQQVDFAVRDLLVEKFAAENSEQQATVRNSARAMTRLLREAKRVKTVLTVNVEATAAVEGLLRGVDLRTTVTRAELEHAVSHLAPRIRAPVDRALAAANLTIDDIASIVLVGGGTRAPFVQRELEDAFGTRLSRSLNADEACVMGAVFRGASLSSHFRVRDIRLRDTLPYAVQASYSNEAGSQQTVVISPDFGAVGARRSVRDVRTTDFDIAFEARPSGSNAEWTALATAKVSGVADAAAKLTGTLVSDAKPEVRVVVRTTDIGAFEVVKAEAQFNVTNPAYSQYLETQSASAESQDQPPTEMLLETVALTVDVQYDDAARISDDELDQAHSLLKRMDADDAARTARSSAINQLESMLYHLRDISETDEVIAVTTDSERELLHQALDGVSEWLEDNAEHASTEDINHEIGQLKQFEGKISMRLHELSERPGRLQALRSVIAQAENFTAHSEQFSVALGPTLETLKDTLDSTVAWLESMVARQDALSPTDDPVLLVDDIDARARTVELNLTKLIAESIRQIQATETSSTTSDTAASESEPELVSEFELTSEPASTSDPEQDHPARSEAGHDEL</sequence>
<dbReference type="Proteomes" id="UP001139887">
    <property type="component" value="Unassembled WGS sequence"/>
</dbReference>
<dbReference type="InterPro" id="IPR029048">
    <property type="entry name" value="HSP70_C_sf"/>
</dbReference>
<dbReference type="Gene3D" id="3.30.30.30">
    <property type="match status" value="1"/>
</dbReference>
<evidence type="ECO:0000256" key="5">
    <source>
        <dbReference type="SAM" id="MobiDB-lite"/>
    </source>
</evidence>
<keyword evidence="8" id="KW-1185">Reference proteome</keyword>
<dbReference type="Pfam" id="PF00012">
    <property type="entry name" value="HSP70"/>
    <property type="match status" value="1"/>
</dbReference>
<dbReference type="SUPFAM" id="SSF53067">
    <property type="entry name" value="Actin-like ATPase domain"/>
    <property type="match status" value="2"/>
</dbReference>
<evidence type="ECO:0000313" key="7">
    <source>
        <dbReference type="EMBL" id="KAJ2851521.1"/>
    </source>
</evidence>
<dbReference type="GO" id="GO:0030968">
    <property type="term" value="P:endoplasmic reticulum unfolded protein response"/>
    <property type="evidence" value="ECO:0007669"/>
    <property type="project" value="TreeGrafter"/>
</dbReference>
<proteinExistence type="predicted"/>
<dbReference type="Gene3D" id="3.30.420.40">
    <property type="match status" value="2"/>
</dbReference>
<dbReference type="InterPro" id="IPR043129">
    <property type="entry name" value="ATPase_NBD"/>
</dbReference>
<evidence type="ECO:0000256" key="3">
    <source>
        <dbReference type="ARBA" id="ARBA00022840"/>
    </source>
</evidence>
<dbReference type="AlphaFoldDB" id="A0A9W8I9Q9"/>
<keyword evidence="6" id="KW-0732">Signal</keyword>
<feature type="compositionally biased region" description="Low complexity" evidence="5">
    <location>
        <begin position="770"/>
        <end position="784"/>
    </location>
</feature>
<feature type="region of interest" description="Disordered" evidence="5">
    <location>
        <begin position="769"/>
        <end position="820"/>
    </location>
</feature>
<keyword evidence="4" id="KW-0143">Chaperone</keyword>
<keyword evidence="2" id="KW-0256">Endoplasmic reticulum</keyword>
<evidence type="ECO:0000256" key="6">
    <source>
        <dbReference type="SAM" id="SignalP"/>
    </source>
</evidence>
<name>A0A9W8I9Q9_9FUNG</name>
<comment type="caution">
    <text evidence="7">The sequence shown here is derived from an EMBL/GenBank/DDBJ whole genome shotgun (WGS) entry which is preliminary data.</text>
</comment>
<protein>
    <submittedName>
        <fullName evidence="7">Lumenal Hsp70 protein</fullName>
    </submittedName>
</protein>
<dbReference type="GO" id="GO:0140662">
    <property type="term" value="F:ATP-dependent protein folding chaperone"/>
    <property type="evidence" value="ECO:0007669"/>
    <property type="project" value="InterPro"/>
</dbReference>
<dbReference type="GO" id="GO:0034663">
    <property type="term" value="C:endoplasmic reticulum chaperone complex"/>
    <property type="evidence" value="ECO:0007669"/>
    <property type="project" value="TreeGrafter"/>
</dbReference>
<feature type="compositionally biased region" description="Basic and acidic residues" evidence="5">
    <location>
        <begin position="806"/>
        <end position="820"/>
    </location>
</feature>
<organism evidence="7 8">
    <name type="scientific">Coemansia brasiliensis</name>
    <dbReference type="NCBI Taxonomy" id="2650707"/>
    <lineage>
        <taxon>Eukaryota</taxon>
        <taxon>Fungi</taxon>
        <taxon>Fungi incertae sedis</taxon>
        <taxon>Zoopagomycota</taxon>
        <taxon>Kickxellomycotina</taxon>
        <taxon>Kickxellomycetes</taxon>
        <taxon>Kickxellales</taxon>
        <taxon>Kickxellaceae</taxon>
        <taxon>Coemansia</taxon>
    </lineage>
</organism>
<gene>
    <name evidence="7" type="primary">LHS1</name>
    <name evidence="7" type="ORF">IWW36_001005</name>
</gene>
<dbReference type="Gene3D" id="3.90.640.10">
    <property type="entry name" value="Actin, Chain A, domain 4"/>
    <property type="match status" value="1"/>
</dbReference>
<evidence type="ECO:0000256" key="1">
    <source>
        <dbReference type="ARBA" id="ARBA00022741"/>
    </source>
</evidence>
<dbReference type="OrthoDB" id="10262720at2759"/>